<gene>
    <name evidence="11" type="ORF">AT746_12850</name>
</gene>
<keyword evidence="5 9" id="KW-0067">ATP-binding</keyword>
<dbReference type="AlphaFoldDB" id="A0A0U3B1A1"/>
<dbReference type="EC" id="6.3.5.4" evidence="3"/>
<evidence type="ECO:0000256" key="2">
    <source>
        <dbReference type="ARBA" id="ARBA00005752"/>
    </source>
</evidence>
<dbReference type="InterPro" id="IPR051786">
    <property type="entry name" value="ASN_synthetase/amidase"/>
</dbReference>
<keyword evidence="4 9" id="KW-0547">Nucleotide-binding</keyword>
<evidence type="ECO:0000256" key="9">
    <source>
        <dbReference type="PIRSR" id="PIRSR001589-2"/>
    </source>
</evidence>
<dbReference type="InterPro" id="IPR033738">
    <property type="entry name" value="AsnB_N"/>
</dbReference>
<comment type="similarity">
    <text evidence="2">Belongs to the asparagine synthetase family.</text>
</comment>
<dbReference type="PROSITE" id="PS51278">
    <property type="entry name" value="GATASE_TYPE_2"/>
    <property type="match status" value="1"/>
</dbReference>
<dbReference type="SUPFAM" id="SSF56235">
    <property type="entry name" value="N-terminal nucleophile aminohydrolases (Ntn hydrolases)"/>
    <property type="match status" value="1"/>
</dbReference>
<comment type="pathway">
    <text evidence="1">Amino-acid biosynthesis; L-asparagine biosynthesis; L-asparagine from L-aspartate (L-Gln route): step 1/1.</text>
</comment>
<accession>A0A0U3B1A1</accession>
<evidence type="ECO:0000313" key="11">
    <source>
        <dbReference type="EMBL" id="ALS99064.1"/>
    </source>
</evidence>
<dbReference type="OrthoDB" id="9763290at2"/>
<evidence type="ECO:0000256" key="3">
    <source>
        <dbReference type="ARBA" id="ARBA00012737"/>
    </source>
</evidence>
<dbReference type="PANTHER" id="PTHR43284">
    <property type="entry name" value="ASPARAGINE SYNTHETASE (GLUTAMINE-HYDROLYZING)"/>
    <property type="match status" value="1"/>
</dbReference>
<dbReference type="InterPro" id="IPR006426">
    <property type="entry name" value="Asn_synth_AEB"/>
</dbReference>
<dbReference type="PIRSF" id="PIRSF001589">
    <property type="entry name" value="Asn_synthetase_glu-h"/>
    <property type="match status" value="1"/>
</dbReference>
<dbReference type="EMBL" id="CP013650">
    <property type="protein sequence ID" value="ALS99064.1"/>
    <property type="molecule type" value="Genomic_DNA"/>
</dbReference>
<dbReference type="Gene3D" id="3.60.20.10">
    <property type="entry name" value="Glutamine Phosphoribosylpyrophosphate, subunit 1, domain 1"/>
    <property type="match status" value="1"/>
</dbReference>
<dbReference type="PANTHER" id="PTHR43284:SF1">
    <property type="entry name" value="ASPARAGINE SYNTHETASE"/>
    <property type="match status" value="1"/>
</dbReference>
<keyword evidence="12" id="KW-1185">Reference proteome</keyword>
<dbReference type="SUPFAM" id="SSF52402">
    <property type="entry name" value="Adenine nucleotide alpha hydrolases-like"/>
    <property type="match status" value="1"/>
</dbReference>
<comment type="catalytic activity">
    <reaction evidence="7">
        <text>L-aspartate + L-glutamine + ATP + H2O = L-asparagine + L-glutamate + AMP + diphosphate + H(+)</text>
        <dbReference type="Rhea" id="RHEA:12228"/>
        <dbReference type="ChEBI" id="CHEBI:15377"/>
        <dbReference type="ChEBI" id="CHEBI:15378"/>
        <dbReference type="ChEBI" id="CHEBI:29985"/>
        <dbReference type="ChEBI" id="CHEBI:29991"/>
        <dbReference type="ChEBI" id="CHEBI:30616"/>
        <dbReference type="ChEBI" id="CHEBI:33019"/>
        <dbReference type="ChEBI" id="CHEBI:58048"/>
        <dbReference type="ChEBI" id="CHEBI:58359"/>
        <dbReference type="ChEBI" id="CHEBI:456215"/>
        <dbReference type="EC" id="6.3.5.4"/>
    </reaction>
</comment>
<evidence type="ECO:0000313" key="12">
    <source>
        <dbReference type="Proteomes" id="UP000068447"/>
    </source>
</evidence>
<feature type="active site" description="For GATase activity" evidence="8">
    <location>
        <position position="2"/>
    </location>
</feature>
<evidence type="ECO:0000256" key="6">
    <source>
        <dbReference type="ARBA" id="ARBA00022962"/>
    </source>
</evidence>
<dbReference type="Pfam" id="PF13537">
    <property type="entry name" value="GATase_7"/>
    <property type="match status" value="1"/>
</dbReference>
<evidence type="ECO:0000256" key="4">
    <source>
        <dbReference type="ARBA" id="ARBA00022741"/>
    </source>
</evidence>
<organism evidence="11 12">
    <name type="scientific">Lacimicrobium alkaliphilum</name>
    <dbReference type="NCBI Taxonomy" id="1526571"/>
    <lineage>
        <taxon>Bacteria</taxon>
        <taxon>Pseudomonadati</taxon>
        <taxon>Pseudomonadota</taxon>
        <taxon>Gammaproteobacteria</taxon>
        <taxon>Alteromonadales</taxon>
        <taxon>Alteromonadaceae</taxon>
        <taxon>Lacimicrobium</taxon>
    </lineage>
</organism>
<reference evidence="11 12" key="1">
    <citation type="submission" date="2015-12" db="EMBL/GenBank/DDBJ databases">
        <title>Complete genome of Lacimicrobium alkaliphilum KCTC 32984.</title>
        <authorList>
            <person name="Kim S.-G."/>
            <person name="Lee Y.-J."/>
        </authorList>
    </citation>
    <scope>NUCLEOTIDE SEQUENCE [LARGE SCALE GENOMIC DNA]</scope>
    <source>
        <strain evidence="11 12">YelD216</strain>
    </source>
</reference>
<dbReference type="CDD" id="cd00712">
    <property type="entry name" value="AsnB"/>
    <property type="match status" value="1"/>
</dbReference>
<dbReference type="Gene3D" id="3.40.50.620">
    <property type="entry name" value="HUPs"/>
    <property type="match status" value="1"/>
</dbReference>
<dbReference type="GO" id="GO:0006529">
    <property type="term" value="P:asparagine biosynthetic process"/>
    <property type="evidence" value="ECO:0007669"/>
    <property type="project" value="UniProtKB-KW"/>
</dbReference>
<feature type="binding site" evidence="9">
    <location>
        <position position="101"/>
    </location>
    <ligand>
        <name>L-glutamine</name>
        <dbReference type="ChEBI" id="CHEBI:58359"/>
    </ligand>
</feature>
<sequence>MCGISGILQYQTPIPDNVLERFNQSLSHRGPDAQSVYFSDHRHLGLGHCRLSIVDTSRAANQPFVSEDKSLILTFNGEIYNYPELRHELQSFGYVFRTTSDTEVLLRAYQHWGIDCLSRLNGMWAFAIWDQRKRQLFLARDRFGVKPVYYRYDGEHFAFASEQKAFRCHPQGLEVCAEQASFLMLYPEAVESERKTLYKDVDKLLPGEYLIVTQKGPEHKRWWNTYDQLTELQDLPSTAEDLQYLFSQACEIRTRTDVKIATALSGGLDSSAVTSRLATLPGIKEAKQLRSFIGSFVDSDMDEYHWAKLVVDTHQLDYRRVSVSEDDVLEHVEKSCLALEDVNDLPIVGQWKVYQAMHEDGYKVSLEGHGGDELLAGYHRHLTVYLGDVMRNRASPEIMATLIKALGDMRPGAGSAFVRSSLLQAPMSSEDLHHKLGSKKLYLRSLLRGTSHFSNDIVNERNSETYKQETMLFQKLYEDFHYFTLPYILRNYDRLSMSHSVEVRSPFLDYRFVLAAFKADSQLKLSGGRTKSLLRDHFPFIPEGIRKRTDKSGFSPPFYRWLKQGLGEWVVSFANDSIVRDSSLFDGKALQRAVNHCHESKEFEQMGMFWPLINLAILDKGTGLL</sequence>
<name>A0A0U3B1A1_9ALTE</name>
<dbReference type="CDD" id="cd01991">
    <property type="entry name" value="Asn_synthase_B_C"/>
    <property type="match status" value="1"/>
</dbReference>
<dbReference type="InterPro" id="IPR001962">
    <property type="entry name" value="Asn_synthase"/>
</dbReference>
<dbReference type="Proteomes" id="UP000068447">
    <property type="component" value="Chromosome"/>
</dbReference>
<keyword evidence="8" id="KW-0028">Amino-acid biosynthesis</keyword>
<dbReference type="Pfam" id="PF00733">
    <property type="entry name" value="Asn_synthase"/>
    <property type="match status" value="1"/>
</dbReference>
<dbReference type="NCBIfam" id="TIGR01536">
    <property type="entry name" value="asn_synth_AEB"/>
    <property type="match status" value="1"/>
</dbReference>
<evidence type="ECO:0000256" key="8">
    <source>
        <dbReference type="PIRSR" id="PIRSR001589-1"/>
    </source>
</evidence>
<dbReference type="RefSeq" id="WP_062480915.1">
    <property type="nucleotide sequence ID" value="NZ_CP013650.1"/>
</dbReference>
<dbReference type="InterPro" id="IPR017932">
    <property type="entry name" value="GATase_2_dom"/>
</dbReference>
<evidence type="ECO:0000256" key="7">
    <source>
        <dbReference type="ARBA" id="ARBA00048741"/>
    </source>
</evidence>
<evidence type="ECO:0000256" key="1">
    <source>
        <dbReference type="ARBA" id="ARBA00005187"/>
    </source>
</evidence>
<dbReference type="GO" id="GO:0004066">
    <property type="term" value="F:asparagine synthase (glutamine-hydrolyzing) activity"/>
    <property type="evidence" value="ECO:0007669"/>
    <property type="project" value="UniProtKB-EC"/>
</dbReference>
<keyword evidence="8" id="KW-0061">Asparagine biosynthesis</keyword>
<dbReference type="InterPro" id="IPR029055">
    <property type="entry name" value="Ntn_hydrolases_N"/>
</dbReference>
<dbReference type="GO" id="GO:0005829">
    <property type="term" value="C:cytosol"/>
    <property type="evidence" value="ECO:0007669"/>
    <property type="project" value="TreeGrafter"/>
</dbReference>
<feature type="domain" description="Glutamine amidotransferase type-2" evidence="10">
    <location>
        <begin position="2"/>
        <end position="215"/>
    </location>
</feature>
<evidence type="ECO:0000259" key="10">
    <source>
        <dbReference type="PROSITE" id="PS51278"/>
    </source>
</evidence>
<protein>
    <recommendedName>
        <fullName evidence="3">asparagine synthase (glutamine-hydrolyzing)</fullName>
        <ecNumber evidence="3">6.3.5.4</ecNumber>
    </recommendedName>
</protein>
<dbReference type="InterPro" id="IPR014729">
    <property type="entry name" value="Rossmann-like_a/b/a_fold"/>
</dbReference>
<dbReference type="STRING" id="1526571.AT746_12850"/>
<keyword evidence="6 8" id="KW-0315">Glutamine amidotransferase</keyword>
<dbReference type="KEGG" id="lal:AT746_12850"/>
<dbReference type="GO" id="GO:0005524">
    <property type="term" value="F:ATP binding"/>
    <property type="evidence" value="ECO:0007669"/>
    <property type="project" value="UniProtKB-KW"/>
</dbReference>
<proteinExistence type="inferred from homology"/>
<evidence type="ECO:0000256" key="5">
    <source>
        <dbReference type="ARBA" id="ARBA00022840"/>
    </source>
</evidence>